<evidence type="ECO:0000256" key="1">
    <source>
        <dbReference type="ARBA" id="ARBA00004141"/>
    </source>
</evidence>
<feature type="transmembrane region" description="Helical" evidence="5">
    <location>
        <begin position="305"/>
        <end position="322"/>
    </location>
</feature>
<feature type="transmembrane region" description="Helical" evidence="5">
    <location>
        <begin position="275"/>
        <end position="298"/>
    </location>
</feature>
<gene>
    <name evidence="7" type="ORF">ATL40_0838</name>
</gene>
<dbReference type="OrthoDB" id="9794225at2"/>
<comment type="subcellular location">
    <subcellularLocation>
        <location evidence="1">Membrane</location>
        <topology evidence="1">Multi-pass membrane protein</topology>
    </subcellularLocation>
</comment>
<organism evidence="7 8">
    <name type="scientific">Serinibacter salmoneus</name>
    <dbReference type="NCBI Taxonomy" id="556530"/>
    <lineage>
        <taxon>Bacteria</taxon>
        <taxon>Bacillati</taxon>
        <taxon>Actinomycetota</taxon>
        <taxon>Actinomycetes</taxon>
        <taxon>Micrococcales</taxon>
        <taxon>Beutenbergiaceae</taxon>
        <taxon>Serinibacter</taxon>
    </lineage>
</organism>
<feature type="transmembrane region" description="Helical" evidence="5">
    <location>
        <begin position="210"/>
        <end position="233"/>
    </location>
</feature>
<keyword evidence="8" id="KW-1185">Reference proteome</keyword>
<feature type="transmembrane region" description="Helical" evidence="5">
    <location>
        <begin position="104"/>
        <end position="121"/>
    </location>
</feature>
<dbReference type="Pfam" id="PF01699">
    <property type="entry name" value="Na_Ca_ex"/>
    <property type="match status" value="2"/>
</dbReference>
<evidence type="ECO:0000313" key="8">
    <source>
        <dbReference type="Proteomes" id="UP000224915"/>
    </source>
</evidence>
<dbReference type="PANTHER" id="PTHR10846">
    <property type="entry name" value="SODIUM/POTASSIUM/CALCIUM EXCHANGER"/>
    <property type="match status" value="1"/>
</dbReference>
<name>A0A2A9D0A7_9MICO</name>
<feature type="transmembrane region" description="Helical" evidence="5">
    <location>
        <begin position="240"/>
        <end position="263"/>
    </location>
</feature>
<dbReference type="Gene3D" id="1.20.1420.30">
    <property type="entry name" value="NCX, central ion-binding region"/>
    <property type="match status" value="2"/>
</dbReference>
<dbReference type="InterPro" id="IPR004837">
    <property type="entry name" value="NaCa_Exmemb"/>
</dbReference>
<accession>A0A2A9D0A7</accession>
<dbReference type="NCBIfam" id="TIGR00367">
    <property type="entry name" value="calcium/sodium antiporter"/>
    <property type="match status" value="1"/>
</dbReference>
<protein>
    <submittedName>
        <fullName evidence="7">Cation:H+ antiporter</fullName>
    </submittedName>
</protein>
<dbReference type="EMBL" id="PDJD01000001">
    <property type="protein sequence ID" value="PFG19280.1"/>
    <property type="molecule type" value="Genomic_DNA"/>
</dbReference>
<dbReference type="InterPro" id="IPR004481">
    <property type="entry name" value="K/Na/Ca-exchanger"/>
</dbReference>
<dbReference type="Proteomes" id="UP000224915">
    <property type="component" value="Unassembled WGS sequence"/>
</dbReference>
<comment type="caution">
    <text evidence="7">The sequence shown here is derived from an EMBL/GenBank/DDBJ whole genome shotgun (WGS) entry which is preliminary data.</text>
</comment>
<feature type="transmembrane region" description="Helical" evidence="5">
    <location>
        <begin position="127"/>
        <end position="145"/>
    </location>
</feature>
<proteinExistence type="predicted"/>
<dbReference type="RefSeq" id="WP_098468423.1">
    <property type="nucleotide sequence ID" value="NZ_PDJD01000001.1"/>
</dbReference>
<dbReference type="PANTHER" id="PTHR10846:SF8">
    <property type="entry name" value="INNER MEMBRANE PROTEIN YRBG"/>
    <property type="match status" value="1"/>
</dbReference>
<feature type="domain" description="Sodium/calcium exchanger membrane region" evidence="6">
    <location>
        <begin position="176"/>
        <end position="319"/>
    </location>
</feature>
<reference evidence="7 8" key="1">
    <citation type="submission" date="2017-10" db="EMBL/GenBank/DDBJ databases">
        <title>Sequencing the genomes of 1000 actinobacteria strains.</title>
        <authorList>
            <person name="Klenk H.-P."/>
        </authorList>
    </citation>
    <scope>NUCLEOTIDE SEQUENCE [LARGE SCALE GENOMIC DNA]</scope>
    <source>
        <strain evidence="7 8">DSM 21801</strain>
    </source>
</reference>
<evidence type="ECO:0000313" key="7">
    <source>
        <dbReference type="EMBL" id="PFG19280.1"/>
    </source>
</evidence>
<keyword evidence="3 5" id="KW-1133">Transmembrane helix</keyword>
<sequence length="372" mass="37530">MILLEVGFVVLGLALLVAGGEGLVRGASSVAVRLGMSPLVVGLTIVSVATSSPELAVAVGAVLGGQPELAVGNVVGSNIANILLILGISALVLPLVARRRLVRIDVPVMVALSVLLLVLALDGDISGWDGALLLAVFVAHMVWAVRTGRGGSGAGPSENGEDDGDADSKPATMGRSALLIVVGVGLLVLGSQLLVRGASAIASAFGLSDLVIGLTVVAVGTSLPELAASIIAVRKGQRDLAVGNVVGSNIANIGLVLGLPSILSAGGIPVADAAIALDIPLMVAVSLALLPIAFTGFVIQRWEGAIFLALYLSYMTYLVLWAGDHAALRGFTAVMTGFVLPLIVLTLALSVAYEIGLRRGRKSLEGAPSDDG</sequence>
<dbReference type="GO" id="GO:0006874">
    <property type="term" value="P:intracellular calcium ion homeostasis"/>
    <property type="evidence" value="ECO:0007669"/>
    <property type="project" value="TreeGrafter"/>
</dbReference>
<feature type="transmembrane region" description="Helical" evidence="5">
    <location>
        <begin position="177"/>
        <end position="198"/>
    </location>
</feature>
<dbReference type="AlphaFoldDB" id="A0A2A9D0A7"/>
<dbReference type="InterPro" id="IPR044880">
    <property type="entry name" value="NCX_ion-bd_dom_sf"/>
</dbReference>
<evidence type="ECO:0000256" key="2">
    <source>
        <dbReference type="ARBA" id="ARBA00022692"/>
    </source>
</evidence>
<feature type="transmembrane region" description="Helical" evidence="5">
    <location>
        <begin position="328"/>
        <end position="353"/>
    </location>
</feature>
<evidence type="ECO:0000256" key="4">
    <source>
        <dbReference type="ARBA" id="ARBA00023136"/>
    </source>
</evidence>
<dbReference type="GO" id="GO:0005262">
    <property type="term" value="F:calcium channel activity"/>
    <property type="evidence" value="ECO:0007669"/>
    <property type="project" value="TreeGrafter"/>
</dbReference>
<evidence type="ECO:0000256" key="5">
    <source>
        <dbReference type="SAM" id="Phobius"/>
    </source>
</evidence>
<dbReference type="GO" id="GO:0005886">
    <property type="term" value="C:plasma membrane"/>
    <property type="evidence" value="ECO:0007669"/>
    <property type="project" value="TreeGrafter"/>
</dbReference>
<keyword evidence="4 5" id="KW-0472">Membrane</keyword>
<feature type="domain" description="Sodium/calcium exchanger membrane region" evidence="6">
    <location>
        <begin position="6"/>
        <end position="144"/>
    </location>
</feature>
<keyword evidence="2 5" id="KW-0812">Transmembrane</keyword>
<evidence type="ECO:0000259" key="6">
    <source>
        <dbReference type="Pfam" id="PF01699"/>
    </source>
</evidence>
<evidence type="ECO:0000256" key="3">
    <source>
        <dbReference type="ARBA" id="ARBA00022989"/>
    </source>
</evidence>
<feature type="transmembrane region" description="Helical" evidence="5">
    <location>
        <begin position="79"/>
        <end position="97"/>
    </location>
</feature>
<dbReference type="GO" id="GO:0008273">
    <property type="term" value="F:calcium, potassium:sodium antiporter activity"/>
    <property type="evidence" value="ECO:0007669"/>
    <property type="project" value="TreeGrafter"/>
</dbReference>